<protein>
    <submittedName>
        <fullName evidence="2">Uncharacterized protein</fullName>
    </submittedName>
</protein>
<name>A0A6J5Q4I9_9CAUD</name>
<feature type="transmembrane region" description="Helical" evidence="1">
    <location>
        <begin position="14"/>
        <end position="36"/>
    </location>
</feature>
<keyword evidence="1" id="KW-0812">Transmembrane</keyword>
<feature type="transmembrane region" description="Helical" evidence="1">
    <location>
        <begin position="48"/>
        <end position="69"/>
    </location>
</feature>
<accession>A0A6J5Q4I9</accession>
<keyword evidence="1" id="KW-1133">Transmembrane helix</keyword>
<evidence type="ECO:0000313" key="2">
    <source>
        <dbReference type="EMBL" id="CAB4174484.1"/>
    </source>
</evidence>
<evidence type="ECO:0000256" key="1">
    <source>
        <dbReference type="SAM" id="Phobius"/>
    </source>
</evidence>
<reference evidence="2" key="1">
    <citation type="submission" date="2020-05" db="EMBL/GenBank/DDBJ databases">
        <authorList>
            <person name="Chiriac C."/>
            <person name="Salcher M."/>
            <person name="Ghai R."/>
            <person name="Kavagutti S V."/>
        </authorList>
    </citation>
    <scope>NUCLEOTIDE SEQUENCE</scope>
</reference>
<gene>
    <name evidence="2" type="ORF">UFOVP972_47</name>
</gene>
<dbReference type="EMBL" id="LR796923">
    <property type="protein sequence ID" value="CAB4174484.1"/>
    <property type="molecule type" value="Genomic_DNA"/>
</dbReference>
<sequence length="73" mass="8643">MELKLKFNDKERHILYRVLAVVLSISFMATGVYALSYFEQLGLIKGQWQIVTALGIHVLQWWLVMRVVFKHYC</sequence>
<organism evidence="2">
    <name type="scientific">uncultured Caudovirales phage</name>
    <dbReference type="NCBI Taxonomy" id="2100421"/>
    <lineage>
        <taxon>Viruses</taxon>
        <taxon>Duplodnaviria</taxon>
        <taxon>Heunggongvirae</taxon>
        <taxon>Uroviricota</taxon>
        <taxon>Caudoviricetes</taxon>
        <taxon>Peduoviridae</taxon>
        <taxon>Maltschvirus</taxon>
        <taxon>Maltschvirus maltsch</taxon>
    </lineage>
</organism>
<keyword evidence="1" id="KW-0472">Membrane</keyword>
<proteinExistence type="predicted"/>